<dbReference type="PANTHER" id="PTHR43179">
    <property type="entry name" value="RHAMNOSYLTRANSFERASE WBBL"/>
    <property type="match status" value="1"/>
</dbReference>
<dbReference type="SUPFAM" id="SSF53756">
    <property type="entry name" value="UDP-Glycosyltransferase/glycogen phosphorylase"/>
    <property type="match status" value="1"/>
</dbReference>
<comment type="caution">
    <text evidence="9">The sequence shown here is derived from an EMBL/GenBank/DDBJ whole genome shotgun (WGS) entry which is preliminary data.</text>
</comment>
<feature type="coiled-coil region" evidence="5">
    <location>
        <begin position="479"/>
        <end position="598"/>
    </location>
</feature>
<evidence type="ECO:0000259" key="8">
    <source>
        <dbReference type="Pfam" id="PF13847"/>
    </source>
</evidence>
<evidence type="ECO:0000259" key="6">
    <source>
        <dbReference type="Pfam" id="PF00535"/>
    </source>
</evidence>
<dbReference type="InterPro" id="IPR001173">
    <property type="entry name" value="Glyco_trans_2-like"/>
</dbReference>
<evidence type="ECO:0000256" key="1">
    <source>
        <dbReference type="ARBA" id="ARBA00004776"/>
    </source>
</evidence>
<organism evidence="9 10">
    <name type="scientific">Holtiella tumoricola</name>
    <dbReference type="NCBI Taxonomy" id="3018743"/>
    <lineage>
        <taxon>Bacteria</taxon>
        <taxon>Bacillati</taxon>
        <taxon>Bacillota</taxon>
        <taxon>Clostridia</taxon>
        <taxon>Lachnospirales</taxon>
        <taxon>Cellulosilyticaceae</taxon>
        <taxon>Holtiella</taxon>
    </lineage>
</organism>
<reference evidence="9" key="1">
    <citation type="journal article" date="2023" name="Int. J. Syst. Evol. Microbiol.">
        <title>&lt;i&gt;Holtiella tumoricola&lt;/i&gt; gen. nov. sp. nov., isolated from a human clinical sample.</title>
        <authorList>
            <person name="Allen-Vercoe E."/>
            <person name="Daigneault M.C."/>
            <person name="Vancuren S.J."/>
            <person name="Cochrane K."/>
            <person name="O'Neal L.L."/>
            <person name="Sankaranarayanan K."/>
            <person name="Lawson P.A."/>
        </authorList>
    </citation>
    <scope>NUCLEOTIDE SEQUENCE</scope>
    <source>
        <strain evidence="9">CC70A</strain>
    </source>
</reference>
<evidence type="ECO:0000256" key="3">
    <source>
        <dbReference type="ARBA" id="ARBA00022676"/>
    </source>
</evidence>
<comment type="pathway">
    <text evidence="1">Cell wall biogenesis; cell wall polysaccharide biosynthesis.</text>
</comment>
<evidence type="ECO:0000256" key="4">
    <source>
        <dbReference type="ARBA" id="ARBA00022679"/>
    </source>
</evidence>
<dbReference type="Pfam" id="PF13649">
    <property type="entry name" value="Methyltransf_25"/>
    <property type="match status" value="1"/>
</dbReference>
<sequence>MNEINSLGWWNEYFQEQWEENSGKEQTTFFVNIALEHISTFIKKDIIENKYSICDFGCALGQGTNILKQAFTESRITGIDYSSEAIKKAKSIYKELEFLEGSINDIDSFDIIFTSNTLEHFENPISMIEGILAKCKRYFICMVPFEEYTRCESHLFTFEKESFPKKIGDFDLVASEIIDCRQYASRYWEGKQILVIYKNKEKESLNTVMKDKTNNDKVRIWDRVAEGYITEITNSDIEIANKMTDVLDKLGIDSGSKLLELGCGSGHISAMLGEKGYNISLLDFSPVAIEKSKQVCEKYNIEATYYEQDFFKLKDIETQDVIWNSGVLEHFDEKELKVLLKQIKTIGAKYFIFLVPNVQSLPYLLFRYHKMAHEEWEYDYEYLRDNYECIINSVGMKVIHTQYLAKELTNYLFSVGNKSKEYIQYLNEMNKNGLLPTEQLYLKMYVVDMEGSEQSLEIDTGNVDEIKYKTDKFDLISKVNGYKHEIKELNEYMDKQLKQKELEVLEKDNELKRILEQLAEADEVRLQQKKEQENQLDYLQKEIEQLKEVNNHNINQLSLKNDEIQKLVVSCQDKEEKINFTKAQIKNYEETLKEIYDSHLWRVGLKYYRIRDKFPLTKWIHGVAKKKRLQKNLEMVTNEQANSIDNKVVECKNIIEDINEQVVQPSCITMCEEQVVNQSYTKQDIILLSVIDWDFRFQRPQHLAKNLAKLGHRVFYFNANYISPDVKVKNIDSNLFEVTLGNSYGERIYDIEFEQLTNESYKKEIRYIMDRYNIREANIIVEYPTWEPVARYMKEIYGFKIAFDYIDDYTGFEETNNSALLVHTKRLLKISDLTIATSLFLQEKASQYSNNVTIIRNGTEFEFFNKAYRKNRATDNRPKIGYYGAIAEWFDVEKIAYIAKNKPDYDIELIGHVSSNEAEILKQYKNVKFLGEKDYKSLPKYLKEYDVCLIPFQSDIDLIKATNPVKFYEYLSAGKKIVATEIPELEPFKDEYVYLANENETFLRYVEMCVEERDTLKSPEELREFAKTHDWQARCEVLEDELKQIHPLVSIILVTYNNLHYTKQCMESLLNKTAYPNYEVIIVDNDSKDDTPNYLKQLEREQEVVKVILNDNNSGFAGGNNIGIRASHGDYIILLNNDTLVTRGWVTSLIKHLDKEKIGMVGPVTNSIGNESQINIGYKTTETMDKFAIQYTTQHQNEIYQDIKVLAMFCVAIKRDLMEEVGLLDENYKVGMFEDDDYSMAITQKGYEVVCVEDTFIHHFGNASFKKLEDKRYQEIFNHNKNYFEGKWNVVWTPHKYREGVNI</sequence>
<dbReference type="EMBL" id="JAQIFT010000061">
    <property type="protein sequence ID" value="MDA3733217.1"/>
    <property type="molecule type" value="Genomic_DNA"/>
</dbReference>
<keyword evidence="10" id="KW-1185">Reference proteome</keyword>
<evidence type="ECO:0000313" key="10">
    <source>
        <dbReference type="Proteomes" id="UP001169242"/>
    </source>
</evidence>
<gene>
    <name evidence="9" type="ORF">PBV87_17200</name>
</gene>
<comment type="similarity">
    <text evidence="2">Belongs to the glycosyltransferase 2 family.</text>
</comment>
<feature type="domain" description="Methyltransferase" evidence="7">
    <location>
        <begin position="259"/>
        <end position="344"/>
    </location>
</feature>
<dbReference type="Gene3D" id="3.90.550.10">
    <property type="entry name" value="Spore Coat Polysaccharide Biosynthesis Protein SpsA, Chain A"/>
    <property type="match status" value="1"/>
</dbReference>
<name>A0AA42J253_9FIRM</name>
<protein>
    <submittedName>
        <fullName evidence="9">Glycosyltransferase</fullName>
        <ecNumber evidence="9">2.4.-.-</ecNumber>
    </submittedName>
</protein>
<dbReference type="Pfam" id="PF13847">
    <property type="entry name" value="Methyltransf_31"/>
    <property type="match status" value="1"/>
</dbReference>
<dbReference type="Gene3D" id="3.40.50.150">
    <property type="entry name" value="Vaccinia Virus protein VP39"/>
    <property type="match status" value="2"/>
</dbReference>
<dbReference type="CDD" id="cd04186">
    <property type="entry name" value="GT_2_like_c"/>
    <property type="match status" value="1"/>
</dbReference>
<dbReference type="RefSeq" id="WP_271013101.1">
    <property type="nucleotide sequence ID" value="NZ_JAQIFT010000061.1"/>
</dbReference>
<dbReference type="CDD" id="cd02440">
    <property type="entry name" value="AdoMet_MTases"/>
    <property type="match status" value="2"/>
</dbReference>
<dbReference type="Proteomes" id="UP001169242">
    <property type="component" value="Unassembled WGS sequence"/>
</dbReference>
<keyword evidence="3 9" id="KW-0328">Glycosyltransferase</keyword>
<dbReference type="Pfam" id="PF00535">
    <property type="entry name" value="Glycos_transf_2"/>
    <property type="match status" value="1"/>
</dbReference>
<keyword evidence="5" id="KW-0175">Coiled coil</keyword>
<dbReference type="PANTHER" id="PTHR43179:SF12">
    <property type="entry name" value="GALACTOFURANOSYLTRANSFERASE GLFT2"/>
    <property type="match status" value="1"/>
</dbReference>
<evidence type="ECO:0000256" key="2">
    <source>
        <dbReference type="ARBA" id="ARBA00006739"/>
    </source>
</evidence>
<evidence type="ECO:0000259" key="7">
    <source>
        <dbReference type="Pfam" id="PF13649"/>
    </source>
</evidence>
<dbReference type="InterPro" id="IPR029044">
    <property type="entry name" value="Nucleotide-diphossugar_trans"/>
</dbReference>
<feature type="domain" description="Glycosyltransferase 2-like" evidence="6">
    <location>
        <begin position="1050"/>
        <end position="1221"/>
    </location>
</feature>
<dbReference type="SUPFAM" id="SSF53448">
    <property type="entry name" value="Nucleotide-diphospho-sugar transferases"/>
    <property type="match status" value="1"/>
</dbReference>
<dbReference type="SUPFAM" id="SSF53335">
    <property type="entry name" value="S-adenosyl-L-methionine-dependent methyltransferases"/>
    <property type="match status" value="2"/>
</dbReference>
<evidence type="ECO:0000313" key="9">
    <source>
        <dbReference type="EMBL" id="MDA3733217.1"/>
    </source>
</evidence>
<feature type="domain" description="Methyltransferase" evidence="8">
    <location>
        <begin position="48"/>
        <end position="133"/>
    </location>
</feature>
<evidence type="ECO:0000256" key="5">
    <source>
        <dbReference type="SAM" id="Coils"/>
    </source>
</evidence>
<keyword evidence="4 9" id="KW-0808">Transferase</keyword>
<accession>A0AA42J253</accession>
<proteinExistence type="inferred from homology"/>
<dbReference type="GO" id="GO:0016757">
    <property type="term" value="F:glycosyltransferase activity"/>
    <property type="evidence" value="ECO:0007669"/>
    <property type="project" value="UniProtKB-KW"/>
</dbReference>
<dbReference type="InterPro" id="IPR025714">
    <property type="entry name" value="Methyltranfer_dom"/>
</dbReference>
<dbReference type="EC" id="2.4.-.-" evidence="9"/>
<dbReference type="InterPro" id="IPR029063">
    <property type="entry name" value="SAM-dependent_MTases_sf"/>
</dbReference>
<dbReference type="InterPro" id="IPR041698">
    <property type="entry name" value="Methyltransf_25"/>
</dbReference>
<dbReference type="Gene3D" id="3.40.50.2000">
    <property type="entry name" value="Glycogen Phosphorylase B"/>
    <property type="match status" value="2"/>
</dbReference>